<evidence type="ECO:0000256" key="4">
    <source>
        <dbReference type="ARBA" id="ARBA00023284"/>
    </source>
</evidence>
<reference evidence="7" key="1">
    <citation type="submission" date="2023-03" db="EMBL/GenBank/DDBJ databases">
        <title>Andean soil-derived lignocellulolytic bacterial consortium as a source of novel taxa and putative plastic-active enzymes.</title>
        <authorList>
            <person name="Diaz-Garcia L."/>
            <person name="Chuvochina M."/>
            <person name="Feuerriegel G."/>
            <person name="Bunk B."/>
            <person name="Sproer C."/>
            <person name="Streit W.R."/>
            <person name="Rodriguez L.M."/>
            <person name="Overmann J."/>
            <person name="Jimenez D.J."/>
        </authorList>
    </citation>
    <scope>NUCLEOTIDE SEQUENCE</scope>
    <source>
        <strain evidence="7">MAG 7</strain>
    </source>
</reference>
<dbReference type="PANTHER" id="PTHR42852">
    <property type="entry name" value="THIOL:DISULFIDE INTERCHANGE PROTEIN DSBE"/>
    <property type="match status" value="1"/>
</dbReference>
<keyword evidence="3" id="KW-1015">Disulfide bond</keyword>
<feature type="chain" id="PRO_5042605721" evidence="5">
    <location>
        <begin position="18"/>
        <end position="289"/>
    </location>
</feature>
<feature type="signal peptide" evidence="5">
    <location>
        <begin position="1"/>
        <end position="17"/>
    </location>
</feature>
<dbReference type="PROSITE" id="PS00194">
    <property type="entry name" value="THIOREDOXIN_1"/>
    <property type="match status" value="1"/>
</dbReference>
<dbReference type="InterPro" id="IPR017937">
    <property type="entry name" value="Thioredoxin_CS"/>
</dbReference>
<dbReference type="EMBL" id="CP119311">
    <property type="protein sequence ID" value="WEK34040.1"/>
    <property type="molecule type" value="Genomic_DNA"/>
</dbReference>
<keyword evidence="4" id="KW-0676">Redox-active center</keyword>
<dbReference type="InterPro" id="IPR013766">
    <property type="entry name" value="Thioredoxin_domain"/>
</dbReference>
<protein>
    <submittedName>
        <fullName evidence="7">TlpA disulfide reductase family protein</fullName>
    </submittedName>
</protein>
<dbReference type="GO" id="GO:0017004">
    <property type="term" value="P:cytochrome complex assembly"/>
    <property type="evidence" value="ECO:0007669"/>
    <property type="project" value="UniProtKB-KW"/>
</dbReference>
<comment type="subcellular location">
    <subcellularLocation>
        <location evidence="1">Cell envelope</location>
    </subcellularLocation>
</comment>
<dbReference type="Proteomes" id="UP001220610">
    <property type="component" value="Chromosome"/>
</dbReference>
<dbReference type="PANTHER" id="PTHR42852:SF6">
    <property type="entry name" value="THIOL:DISULFIDE INTERCHANGE PROTEIN DSBE"/>
    <property type="match status" value="1"/>
</dbReference>
<evidence type="ECO:0000256" key="3">
    <source>
        <dbReference type="ARBA" id="ARBA00023157"/>
    </source>
</evidence>
<dbReference type="SUPFAM" id="SSF52833">
    <property type="entry name" value="Thioredoxin-like"/>
    <property type="match status" value="1"/>
</dbReference>
<evidence type="ECO:0000313" key="8">
    <source>
        <dbReference type="Proteomes" id="UP001220610"/>
    </source>
</evidence>
<dbReference type="InterPro" id="IPR036249">
    <property type="entry name" value="Thioredoxin-like_sf"/>
</dbReference>
<gene>
    <name evidence="7" type="ORF">P0Y53_16250</name>
</gene>
<evidence type="ECO:0000259" key="6">
    <source>
        <dbReference type="PROSITE" id="PS51352"/>
    </source>
</evidence>
<evidence type="ECO:0000256" key="5">
    <source>
        <dbReference type="SAM" id="SignalP"/>
    </source>
</evidence>
<dbReference type="InterPro" id="IPR050553">
    <property type="entry name" value="Thioredoxin_ResA/DsbE_sf"/>
</dbReference>
<proteinExistence type="predicted"/>
<dbReference type="Gene3D" id="3.40.30.10">
    <property type="entry name" value="Glutaredoxin"/>
    <property type="match status" value="1"/>
</dbReference>
<evidence type="ECO:0000256" key="2">
    <source>
        <dbReference type="ARBA" id="ARBA00022748"/>
    </source>
</evidence>
<organism evidence="7 8">
    <name type="scientific">Candidatus Pseudobacter hemicellulosilyticus</name>
    <dbReference type="NCBI Taxonomy" id="3121375"/>
    <lineage>
        <taxon>Bacteria</taxon>
        <taxon>Pseudomonadati</taxon>
        <taxon>Bacteroidota</taxon>
        <taxon>Chitinophagia</taxon>
        <taxon>Chitinophagales</taxon>
        <taxon>Chitinophagaceae</taxon>
        <taxon>Pseudobacter</taxon>
    </lineage>
</organism>
<accession>A0AAJ6BDY2</accession>
<dbReference type="CDD" id="cd02966">
    <property type="entry name" value="TlpA_like_family"/>
    <property type="match status" value="1"/>
</dbReference>
<evidence type="ECO:0000256" key="1">
    <source>
        <dbReference type="ARBA" id="ARBA00004196"/>
    </source>
</evidence>
<feature type="domain" description="Thioredoxin" evidence="6">
    <location>
        <begin position="149"/>
        <end position="289"/>
    </location>
</feature>
<keyword evidence="2" id="KW-0201">Cytochrome c-type biogenesis</keyword>
<dbReference type="InterPro" id="IPR000866">
    <property type="entry name" value="AhpC/TSA"/>
</dbReference>
<name>A0AAJ6BDY2_9BACT</name>
<dbReference type="GO" id="GO:0030313">
    <property type="term" value="C:cell envelope"/>
    <property type="evidence" value="ECO:0007669"/>
    <property type="project" value="UniProtKB-SubCell"/>
</dbReference>
<dbReference type="AlphaFoldDB" id="A0AAJ6BDY2"/>
<evidence type="ECO:0000313" key="7">
    <source>
        <dbReference type="EMBL" id="WEK34040.1"/>
    </source>
</evidence>
<keyword evidence="5" id="KW-0732">Signal</keyword>
<dbReference type="GO" id="GO:0016209">
    <property type="term" value="F:antioxidant activity"/>
    <property type="evidence" value="ECO:0007669"/>
    <property type="project" value="InterPro"/>
</dbReference>
<dbReference type="PROSITE" id="PS51352">
    <property type="entry name" value="THIOREDOXIN_2"/>
    <property type="match status" value="1"/>
</dbReference>
<sequence>MKALIILLAACCFVEVAAGQSFNRTDSLRLVQQQAELKLALQHHDSLLANRQEQWLAAQKLKAQYDTIGLALYRAEMAVLKRERKAQEILFIQQHPDYQVSLDALSDVIGHLPEDIRAYDRLYKRLDKKVRQSEQGRKLRKTIELYLAVAVGAKAPDFTAPDTLGNPLRLSDLRGKYVLLDFWASWCGPCREENPAVVAAWNRYQWRGFTVLSVSLDQPGKKEAWLKAIRDDRLTWSHVSDLQHWNSALAKLYGVRSIPQNFLIDPKGKIIAANLRGAALEAQLETLLK</sequence>
<dbReference type="Pfam" id="PF00578">
    <property type="entry name" value="AhpC-TSA"/>
    <property type="match status" value="1"/>
</dbReference>
<dbReference type="GO" id="GO:0016491">
    <property type="term" value="F:oxidoreductase activity"/>
    <property type="evidence" value="ECO:0007669"/>
    <property type="project" value="InterPro"/>
</dbReference>